<feature type="domain" description="J" evidence="2">
    <location>
        <begin position="26"/>
        <end position="100"/>
    </location>
</feature>
<keyword evidence="3" id="KW-0346">Stress response</keyword>
<protein>
    <submittedName>
        <fullName evidence="3">Heat shock protein DnaJ-like protein</fullName>
    </submittedName>
</protein>
<evidence type="ECO:0000259" key="2">
    <source>
        <dbReference type="PROSITE" id="PS50076"/>
    </source>
</evidence>
<dbReference type="SMART" id="SM00271">
    <property type="entry name" value="DnaJ"/>
    <property type="match status" value="1"/>
</dbReference>
<dbReference type="KEGG" id="sde:Sde_2855"/>
<accession>Q21GR7</accession>
<dbReference type="HOGENOM" id="CLU_2234767_0_0_6"/>
<organism evidence="3 4">
    <name type="scientific">Saccharophagus degradans (strain 2-40 / ATCC 43961 / DSM 17024)</name>
    <dbReference type="NCBI Taxonomy" id="203122"/>
    <lineage>
        <taxon>Bacteria</taxon>
        <taxon>Pseudomonadati</taxon>
        <taxon>Pseudomonadota</taxon>
        <taxon>Gammaproteobacteria</taxon>
        <taxon>Cellvibrionales</taxon>
        <taxon>Cellvibrionaceae</taxon>
        <taxon>Saccharophagus</taxon>
    </lineage>
</organism>
<dbReference type="AlphaFoldDB" id="Q21GR7"/>
<dbReference type="Gene3D" id="1.10.287.110">
    <property type="entry name" value="DnaJ domain"/>
    <property type="match status" value="1"/>
</dbReference>
<dbReference type="InterPro" id="IPR001623">
    <property type="entry name" value="DnaJ_domain"/>
</dbReference>
<sequence>MCATTFYYSDIQPTTPNPTIFLMPTQHLHTLGLPEDADMEAITKRFRQLAMHLHPDRSGNALDEKFLRLCEAYRHLRRHYNEQSATPLSLATQTRWDGINRRRGRRGCRTQRRFHTVCHSDFKGVHLSVKA</sequence>
<dbReference type="STRING" id="203122.Sde_2855"/>
<dbReference type="PROSITE" id="PS50076">
    <property type="entry name" value="DNAJ_2"/>
    <property type="match status" value="1"/>
</dbReference>
<evidence type="ECO:0000256" key="1">
    <source>
        <dbReference type="ARBA" id="ARBA00023186"/>
    </source>
</evidence>
<evidence type="ECO:0000313" key="3">
    <source>
        <dbReference type="EMBL" id="ABD82112.1"/>
    </source>
</evidence>
<dbReference type="SUPFAM" id="SSF46565">
    <property type="entry name" value="Chaperone J-domain"/>
    <property type="match status" value="1"/>
</dbReference>
<proteinExistence type="predicted"/>
<evidence type="ECO:0000313" key="4">
    <source>
        <dbReference type="Proteomes" id="UP000001947"/>
    </source>
</evidence>
<dbReference type="Pfam" id="PF00226">
    <property type="entry name" value="DnaJ"/>
    <property type="match status" value="1"/>
</dbReference>
<name>Q21GR7_SACD2</name>
<gene>
    <name evidence="3" type="ordered locus">Sde_2855</name>
</gene>
<dbReference type="EMBL" id="CP000282">
    <property type="protein sequence ID" value="ABD82112.1"/>
    <property type="molecule type" value="Genomic_DNA"/>
</dbReference>
<dbReference type="InterPro" id="IPR036869">
    <property type="entry name" value="J_dom_sf"/>
</dbReference>
<reference evidence="3 4" key="1">
    <citation type="journal article" date="2008" name="PLoS Genet.">
        <title>Complete genome sequence of the complex carbohydrate-degrading marine bacterium, Saccharophagus degradans strain 2-40 T.</title>
        <authorList>
            <person name="Weiner R.M."/>
            <person name="Taylor L.E.II."/>
            <person name="Henrissat B."/>
            <person name="Hauser L."/>
            <person name="Land M."/>
            <person name="Coutinho P.M."/>
            <person name="Rancurel C."/>
            <person name="Saunders E.H."/>
            <person name="Longmire A.G."/>
            <person name="Zhang H."/>
            <person name="Bayer E.A."/>
            <person name="Gilbert H.J."/>
            <person name="Larimer F."/>
            <person name="Zhulin I.B."/>
            <person name="Ekborg N.A."/>
            <person name="Lamed R."/>
            <person name="Richardson P.M."/>
            <person name="Borovok I."/>
            <person name="Hutcheson S."/>
        </authorList>
    </citation>
    <scope>NUCLEOTIDE SEQUENCE [LARGE SCALE GENOMIC DNA]</scope>
    <source>
        <strain evidence="4">2-40 / ATCC 43961 / DSM 17024</strain>
    </source>
</reference>
<keyword evidence="1" id="KW-0143">Chaperone</keyword>
<dbReference type="eggNOG" id="COG2214">
    <property type="taxonomic scope" value="Bacteria"/>
</dbReference>
<keyword evidence="4" id="KW-1185">Reference proteome</keyword>
<dbReference type="CDD" id="cd06257">
    <property type="entry name" value="DnaJ"/>
    <property type="match status" value="1"/>
</dbReference>
<dbReference type="Proteomes" id="UP000001947">
    <property type="component" value="Chromosome"/>
</dbReference>